<dbReference type="Proteomes" id="UP001189429">
    <property type="component" value="Unassembled WGS sequence"/>
</dbReference>
<sequence length="144" mass="15996">MREFLWCFRTVLGQSAWLLEPAPPRSRCPGFSPREYRAPHPDGRLWQFTWATQPTPQRGSVLSIEVGVVAPGTGGGPHGAHIFFVDQPPPLLIKLVQGKSYASLSAAMLLAKSSTYFKYTGSLIMAVSVVRRIRGSPRFSFIRH</sequence>
<organism evidence="1 2">
    <name type="scientific">Prorocentrum cordatum</name>
    <dbReference type="NCBI Taxonomy" id="2364126"/>
    <lineage>
        <taxon>Eukaryota</taxon>
        <taxon>Sar</taxon>
        <taxon>Alveolata</taxon>
        <taxon>Dinophyceae</taxon>
        <taxon>Prorocentrales</taxon>
        <taxon>Prorocentraceae</taxon>
        <taxon>Prorocentrum</taxon>
    </lineage>
</organism>
<evidence type="ECO:0000313" key="1">
    <source>
        <dbReference type="EMBL" id="CAK0893878.1"/>
    </source>
</evidence>
<gene>
    <name evidence="1" type="ORF">PCOR1329_LOCUS73087</name>
</gene>
<comment type="caution">
    <text evidence="1">The sequence shown here is derived from an EMBL/GenBank/DDBJ whole genome shotgun (WGS) entry which is preliminary data.</text>
</comment>
<protein>
    <submittedName>
        <fullName evidence="1">Uncharacterized protein</fullName>
    </submittedName>
</protein>
<dbReference type="EMBL" id="CAUYUJ010019820">
    <property type="protein sequence ID" value="CAK0893878.1"/>
    <property type="molecule type" value="Genomic_DNA"/>
</dbReference>
<name>A0ABN9X7Z0_9DINO</name>
<evidence type="ECO:0000313" key="2">
    <source>
        <dbReference type="Proteomes" id="UP001189429"/>
    </source>
</evidence>
<proteinExistence type="predicted"/>
<accession>A0ABN9X7Z0</accession>
<reference evidence="1" key="1">
    <citation type="submission" date="2023-10" db="EMBL/GenBank/DDBJ databases">
        <authorList>
            <person name="Chen Y."/>
            <person name="Shah S."/>
            <person name="Dougan E. K."/>
            <person name="Thang M."/>
            <person name="Chan C."/>
        </authorList>
    </citation>
    <scope>NUCLEOTIDE SEQUENCE [LARGE SCALE GENOMIC DNA]</scope>
</reference>
<keyword evidence="2" id="KW-1185">Reference proteome</keyword>